<name>A0A9X0WE22_9GAMM</name>
<protein>
    <recommendedName>
        <fullName evidence="2">CsbD-like domain-containing protein</fullName>
    </recommendedName>
</protein>
<reference evidence="3 4" key="1">
    <citation type="journal article" date="2020" name="Microorganisms">
        <title>Osmotic Adaptation and Compatible Solute Biosynthesis of Phototrophic Bacteria as Revealed from Genome Analyses.</title>
        <authorList>
            <person name="Imhoff J.F."/>
            <person name="Rahn T."/>
            <person name="Kunzel S."/>
            <person name="Keller A."/>
            <person name="Neulinger S.C."/>
        </authorList>
    </citation>
    <scope>NUCLEOTIDE SEQUENCE [LARGE SCALE GENOMIC DNA]</scope>
    <source>
        <strain evidence="3 4">DSM 25653</strain>
    </source>
</reference>
<dbReference type="InterPro" id="IPR026042">
    <property type="entry name" value="YjbJ"/>
</dbReference>
<evidence type="ECO:0000313" key="3">
    <source>
        <dbReference type="EMBL" id="MBK1621303.1"/>
    </source>
</evidence>
<accession>A0A9X0WE22</accession>
<dbReference type="RefSeq" id="WP_200249962.1">
    <property type="nucleotide sequence ID" value="NZ_NRRY01000067.1"/>
</dbReference>
<dbReference type="EMBL" id="NRRY01000067">
    <property type="protein sequence ID" value="MBK1621303.1"/>
    <property type="molecule type" value="Genomic_DNA"/>
</dbReference>
<evidence type="ECO:0000259" key="2">
    <source>
        <dbReference type="Pfam" id="PF05532"/>
    </source>
</evidence>
<proteinExistence type="inferred from homology"/>
<comment type="caution">
    <text evidence="3">The sequence shown here is derived from an EMBL/GenBank/DDBJ whole genome shotgun (WGS) entry which is preliminary data.</text>
</comment>
<evidence type="ECO:0000313" key="4">
    <source>
        <dbReference type="Proteomes" id="UP001138768"/>
    </source>
</evidence>
<feature type="domain" description="CsbD-like" evidence="2">
    <location>
        <begin position="4"/>
        <end position="56"/>
    </location>
</feature>
<dbReference type="InterPro" id="IPR036629">
    <property type="entry name" value="YjbJ_sf"/>
</dbReference>
<dbReference type="Pfam" id="PF05532">
    <property type="entry name" value="CsbD"/>
    <property type="match status" value="1"/>
</dbReference>
<gene>
    <name evidence="3" type="ORF">CKO42_23375</name>
</gene>
<dbReference type="Proteomes" id="UP001138768">
    <property type="component" value="Unassembled WGS sequence"/>
</dbReference>
<evidence type="ECO:0000256" key="1">
    <source>
        <dbReference type="ARBA" id="ARBA00009129"/>
    </source>
</evidence>
<dbReference type="PANTHER" id="PTHR34977:SF1">
    <property type="entry name" value="UPF0337 PROTEIN YJBJ"/>
    <property type="match status" value="1"/>
</dbReference>
<dbReference type="SUPFAM" id="SSF69047">
    <property type="entry name" value="Hypothetical protein YjbJ"/>
    <property type="match status" value="1"/>
</dbReference>
<dbReference type="AlphaFoldDB" id="A0A9X0WE22"/>
<keyword evidence="4" id="KW-1185">Reference proteome</keyword>
<dbReference type="Gene3D" id="1.10.1470.10">
    <property type="entry name" value="YjbJ"/>
    <property type="match status" value="1"/>
</dbReference>
<dbReference type="PANTHER" id="PTHR34977">
    <property type="entry name" value="UPF0337 PROTEIN YJBJ"/>
    <property type="match status" value="1"/>
</dbReference>
<comment type="similarity">
    <text evidence="1">Belongs to the UPF0337 (CsbD) family.</text>
</comment>
<dbReference type="InterPro" id="IPR008462">
    <property type="entry name" value="CsbD"/>
</dbReference>
<sequence>MNWDEIKGKWNQLQGQAKTRWAKLTDDDLLAVEGNKDKLVGKVQERYGITKEEAERQVDEHQWF</sequence>
<organism evidence="3 4">
    <name type="scientific">Lamprobacter modestohalophilus</name>
    <dbReference type="NCBI Taxonomy" id="1064514"/>
    <lineage>
        <taxon>Bacteria</taxon>
        <taxon>Pseudomonadati</taxon>
        <taxon>Pseudomonadota</taxon>
        <taxon>Gammaproteobacteria</taxon>
        <taxon>Chromatiales</taxon>
        <taxon>Chromatiaceae</taxon>
        <taxon>Lamprobacter</taxon>
    </lineage>
</organism>
<dbReference type="PIRSF" id="PIRSF039008">
    <property type="entry name" value="YjbJ"/>
    <property type="match status" value="1"/>
</dbReference>
<dbReference type="InterPro" id="IPR050423">
    <property type="entry name" value="UPF0337_stress_rsp"/>
</dbReference>